<comment type="caution">
    <text evidence="2">The sequence shown here is derived from an EMBL/GenBank/DDBJ whole genome shotgun (WGS) entry which is preliminary data.</text>
</comment>
<keyword evidence="1" id="KW-1133">Transmembrane helix</keyword>
<protein>
    <submittedName>
        <fullName evidence="2">Uncharacterized protein</fullName>
    </submittedName>
</protein>
<evidence type="ECO:0000313" key="2">
    <source>
        <dbReference type="EMBL" id="KHD74091.1"/>
    </source>
</evidence>
<keyword evidence="3" id="KW-1185">Reference proteome</keyword>
<dbReference type="AlphaFoldDB" id="A0A0A6UF42"/>
<keyword evidence="1" id="KW-0812">Transmembrane</keyword>
<organism evidence="2 3">
    <name type="scientific">Actinoplanes utahensis</name>
    <dbReference type="NCBI Taxonomy" id="1869"/>
    <lineage>
        <taxon>Bacteria</taxon>
        <taxon>Bacillati</taxon>
        <taxon>Actinomycetota</taxon>
        <taxon>Actinomycetes</taxon>
        <taxon>Micromonosporales</taxon>
        <taxon>Micromonosporaceae</taxon>
        <taxon>Actinoplanes</taxon>
    </lineage>
</organism>
<feature type="transmembrane region" description="Helical" evidence="1">
    <location>
        <begin position="41"/>
        <end position="58"/>
    </location>
</feature>
<dbReference type="OrthoDB" id="3298743at2"/>
<dbReference type="EMBL" id="JRTT01000056">
    <property type="protein sequence ID" value="KHD74091.1"/>
    <property type="molecule type" value="Genomic_DNA"/>
</dbReference>
<dbReference type="RefSeq" id="WP_043530355.1">
    <property type="nucleotide sequence ID" value="NZ_BAABKU010000056.1"/>
</dbReference>
<dbReference type="Proteomes" id="UP000054537">
    <property type="component" value="Unassembled WGS sequence"/>
</dbReference>
<gene>
    <name evidence="2" type="ORF">MB27_30750</name>
</gene>
<evidence type="ECO:0000313" key="3">
    <source>
        <dbReference type="Proteomes" id="UP000054537"/>
    </source>
</evidence>
<sequence>MLVYRSMGRTVLLIVLVAVWAVVPAMFLLEAAADAVWPSNVLWCVLVGCVVGIAVEVARRLFLRGRRPVVEISREGLRVDRISAQVIPWTAVRDVRRVPGHNQELLTFDLAEDFARDFENGGARMAHWSNRRVGFHGVYLSAVGLNASIDELHQAILRNWRAAAW</sequence>
<keyword evidence="1" id="KW-0472">Membrane</keyword>
<proteinExistence type="predicted"/>
<name>A0A0A6UF42_ACTUT</name>
<evidence type="ECO:0000256" key="1">
    <source>
        <dbReference type="SAM" id="Phobius"/>
    </source>
</evidence>
<accession>A0A0A6UF42</accession>
<reference evidence="2 3" key="1">
    <citation type="submission" date="2014-10" db="EMBL/GenBank/DDBJ databases">
        <title>Draft genome sequence of Actinoplanes utahensis NRRL 12052.</title>
        <authorList>
            <person name="Velasco-Bucheli B."/>
            <person name="del Cerro C."/>
            <person name="Hormigo D."/>
            <person name="Garcia J.L."/>
            <person name="Acebal C."/>
            <person name="Arroyo M."/>
            <person name="de la Mata I."/>
        </authorList>
    </citation>
    <scope>NUCLEOTIDE SEQUENCE [LARGE SCALE GENOMIC DNA]</scope>
    <source>
        <strain evidence="2 3">NRRL 12052</strain>
    </source>
</reference>